<sequence>MVMLARCAKFKMQMTSDMFSIYTHAAYALFKLSDVSFICMFATSII</sequence>
<reference evidence="2" key="1">
    <citation type="submission" date="2014-09" db="EMBL/GenBank/DDBJ databases">
        <authorList>
            <person name="Magalhaes I.L.F."/>
            <person name="Oliveira U."/>
            <person name="Santos F.R."/>
            <person name="Vidigal T.H.D.A."/>
            <person name="Brescovit A.D."/>
            <person name="Santos A.J."/>
        </authorList>
    </citation>
    <scope>NUCLEOTIDE SEQUENCE</scope>
    <source>
        <tissue evidence="2">Shoot tissue taken approximately 20 cm above the soil surface</tissue>
    </source>
</reference>
<evidence type="ECO:0000313" key="2">
    <source>
        <dbReference type="EMBL" id="JAE07667.1"/>
    </source>
</evidence>
<keyword evidence="1" id="KW-0812">Transmembrane</keyword>
<keyword evidence="1" id="KW-0472">Membrane</keyword>
<dbReference type="AlphaFoldDB" id="A0A0A9F5R4"/>
<dbReference type="EMBL" id="GBRH01190229">
    <property type="protein sequence ID" value="JAE07667.1"/>
    <property type="molecule type" value="Transcribed_RNA"/>
</dbReference>
<protein>
    <submittedName>
        <fullName evidence="2">Uncharacterized protein</fullName>
    </submittedName>
</protein>
<proteinExistence type="predicted"/>
<keyword evidence="1" id="KW-1133">Transmembrane helix</keyword>
<name>A0A0A9F5R4_ARUDO</name>
<reference evidence="2" key="2">
    <citation type="journal article" date="2015" name="Data Brief">
        <title>Shoot transcriptome of the giant reed, Arundo donax.</title>
        <authorList>
            <person name="Barrero R.A."/>
            <person name="Guerrero F.D."/>
            <person name="Moolhuijzen P."/>
            <person name="Goolsby J.A."/>
            <person name="Tidwell J."/>
            <person name="Bellgard S.E."/>
            <person name="Bellgard M.I."/>
        </authorList>
    </citation>
    <scope>NUCLEOTIDE SEQUENCE</scope>
    <source>
        <tissue evidence="2">Shoot tissue taken approximately 20 cm above the soil surface</tissue>
    </source>
</reference>
<organism evidence="2">
    <name type="scientific">Arundo donax</name>
    <name type="common">Giant reed</name>
    <name type="synonym">Donax arundinaceus</name>
    <dbReference type="NCBI Taxonomy" id="35708"/>
    <lineage>
        <taxon>Eukaryota</taxon>
        <taxon>Viridiplantae</taxon>
        <taxon>Streptophyta</taxon>
        <taxon>Embryophyta</taxon>
        <taxon>Tracheophyta</taxon>
        <taxon>Spermatophyta</taxon>
        <taxon>Magnoliopsida</taxon>
        <taxon>Liliopsida</taxon>
        <taxon>Poales</taxon>
        <taxon>Poaceae</taxon>
        <taxon>PACMAD clade</taxon>
        <taxon>Arundinoideae</taxon>
        <taxon>Arundineae</taxon>
        <taxon>Arundo</taxon>
    </lineage>
</organism>
<evidence type="ECO:0000256" key="1">
    <source>
        <dbReference type="SAM" id="Phobius"/>
    </source>
</evidence>
<feature type="transmembrane region" description="Helical" evidence="1">
    <location>
        <begin position="21"/>
        <end position="45"/>
    </location>
</feature>
<accession>A0A0A9F5R4</accession>